<evidence type="ECO:0000256" key="4">
    <source>
        <dbReference type="ARBA" id="ARBA00023239"/>
    </source>
</evidence>
<keyword evidence="5" id="KW-0119">Carbohydrate metabolism</keyword>
<dbReference type="NCBIfam" id="TIGR01182">
    <property type="entry name" value="eda"/>
    <property type="match status" value="1"/>
</dbReference>
<evidence type="ECO:0000256" key="1">
    <source>
        <dbReference type="ARBA" id="ARBA00004761"/>
    </source>
</evidence>
<evidence type="ECO:0000313" key="6">
    <source>
        <dbReference type="EMBL" id="SHI84825.1"/>
    </source>
</evidence>
<comment type="subunit">
    <text evidence="3">Homotrimer.</text>
</comment>
<gene>
    <name evidence="6" type="ORF">SAMN02745941_04445</name>
</gene>
<protein>
    <submittedName>
        <fullName evidence="6">2-keto-3-deoxy-phosphogluconate aldolase</fullName>
    </submittedName>
</protein>
<evidence type="ECO:0000313" key="7">
    <source>
        <dbReference type="Proteomes" id="UP000184241"/>
    </source>
</evidence>
<dbReference type="CDD" id="cd00452">
    <property type="entry name" value="KDPG_aldolase"/>
    <property type="match status" value="1"/>
</dbReference>
<evidence type="ECO:0000256" key="3">
    <source>
        <dbReference type="ARBA" id="ARBA00011233"/>
    </source>
</evidence>
<proteinExistence type="inferred from homology"/>
<dbReference type="RefSeq" id="WP_073022727.1">
    <property type="nucleotide sequence ID" value="NZ_FQXU01000022.1"/>
</dbReference>
<dbReference type="AlphaFoldDB" id="A0A1M6EH83"/>
<dbReference type="InterPro" id="IPR013785">
    <property type="entry name" value="Aldolase_TIM"/>
</dbReference>
<accession>A0A1M6EH83</accession>
<evidence type="ECO:0000256" key="2">
    <source>
        <dbReference type="ARBA" id="ARBA00006906"/>
    </source>
</evidence>
<dbReference type="GO" id="GO:0016829">
    <property type="term" value="F:lyase activity"/>
    <property type="evidence" value="ECO:0007669"/>
    <property type="project" value="UniProtKB-KW"/>
</dbReference>
<dbReference type="SUPFAM" id="SSF51569">
    <property type="entry name" value="Aldolase"/>
    <property type="match status" value="1"/>
</dbReference>
<name>A0A1M6EH83_9CLOT</name>
<comment type="similarity">
    <text evidence="2">Belongs to the KHG/KDPG aldolase family.</text>
</comment>
<dbReference type="InterPro" id="IPR000887">
    <property type="entry name" value="Aldlse_KDPG_KHG"/>
</dbReference>
<comment type="pathway">
    <text evidence="1">Carbohydrate acid metabolism.</text>
</comment>
<dbReference type="Proteomes" id="UP000184241">
    <property type="component" value="Unassembled WGS sequence"/>
</dbReference>
<dbReference type="Pfam" id="PF01081">
    <property type="entry name" value="Aldolase"/>
    <property type="match status" value="1"/>
</dbReference>
<dbReference type="PANTHER" id="PTHR30246">
    <property type="entry name" value="2-KETO-3-DEOXY-6-PHOSPHOGLUCONATE ALDOLASE"/>
    <property type="match status" value="1"/>
</dbReference>
<dbReference type="EMBL" id="FQXU01000022">
    <property type="protein sequence ID" value="SHI84825.1"/>
    <property type="molecule type" value="Genomic_DNA"/>
</dbReference>
<dbReference type="Gene3D" id="3.20.20.70">
    <property type="entry name" value="Aldolase class I"/>
    <property type="match status" value="1"/>
</dbReference>
<keyword evidence="4" id="KW-0456">Lyase</keyword>
<dbReference type="PANTHER" id="PTHR30246:SF1">
    <property type="entry name" value="2-DEHYDRO-3-DEOXY-6-PHOSPHOGALACTONATE ALDOLASE-RELATED"/>
    <property type="match status" value="1"/>
</dbReference>
<organism evidence="6 7">
    <name type="scientific">Clostridium intestinale DSM 6191</name>
    <dbReference type="NCBI Taxonomy" id="1121320"/>
    <lineage>
        <taxon>Bacteria</taxon>
        <taxon>Bacillati</taxon>
        <taxon>Bacillota</taxon>
        <taxon>Clostridia</taxon>
        <taxon>Eubacteriales</taxon>
        <taxon>Clostridiaceae</taxon>
        <taxon>Clostridium</taxon>
    </lineage>
</organism>
<evidence type="ECO:0000256" key="5">
    <source>
        <dbReference type="ARBA" id="ARBA00023277"/>
    </source>
</evidence>
<sequence length="206" mass="22573">MFNKIYETLIGNKVVAVVRTNSYEEAKEISEGAILGGFKVIEITMSVPDAPKLIGELKEKYNDLCIGAGTVLSKNEVDECIKNKADFIVSPCFDEEIIEYCKEKKTLIIPGLMTMSEVNKARKLGLEFIKVFPGNVVGKAFVGAVKSIFPDLKVMPTGGVNKENINEWFKAGANCTGIGSDLNKAYKVNGFDGVKNYCEGVIEEIK</sequence>
<reference evidence="6 7" key="1">
    <citation type="submission" date="2016-11" db="EMBL/GenBank/DDBJ databases">
        <authorList>
            <person name="Jaros S."/>
            <person name="Januszkiewicz K."/>
            <person name="Wedrychowicz H."/>
        </authorList>
    </citation>
    <scope>NUCLEOTIDE SEQUENCE [LARGE SCALE GENOMIC DNA]</scope>
    <source>
        <strain evidence="6 7">DSM 6191</strain>
    </source>
</reference>